<evidence type="ECO:0000313" key="2">
    <source>
        <dbReference type="EMBL" id="AOW12378.1"/>
    </source>
</evidence>
<dbReference type="AlphaFoldDB" id="A0A167IAI6"/>
<feature type="signal peptide" evidence="1">
    <location>
        <begin position="1"/>
        <end position="20"/>
    </location>
</feature>
<dbReference type="Proteomes" id="UP000185657">
    <property type="component" value="Unassembled WGS sequence"/>
</dbReference>
<proteinExistence type="predicted"/>
<dbReference type="PROSITE" id="PS51257">
    <property type="entry name" value="PROKAR_LIPOPROTEIN"/>
    <property type="match status" value="1"/>
</dbReference>
<keyword evidence="4" id="KW-1185">Reference proteome</keyword>
<evidence type="ECO:0000256" key="1">
    <source>
        <dbReference type="SAM" id="SignalP"/>
    </source>
</evidence>
<gene>
    <name evidence="2" type="ORF">LPB072_05420</name>
    <name evidence="3" type="ORF">LPB72_08000</name>
</gene>
<dbReference type="EMBL" id="CP017476">
    <property type="protein sequence ID" value="AOW12378.1"/>
    <property type="molecule type" value="Genomic_DNA"/>
</dbReference>
<protein>
    <recommendedName>
        <fullName evidence="6">DUF3261 domain-containing protein</fullName>
    </recommendedName>
</protein>
<evidence type="ECO:0008006" key="6">
    <source>
        <dbReference type="Google" id="ProtNLM"/>
    </source>
</evidence>
<evidence type="ECO:0000313" key="3">
    <source>
        <dbReference type="EMBL" id="OAD42428.1"/>
    </source>
</evidence>
<reference evidence="3 4" key="1">
    <citation type="submission" date="2016-02" db="EMBL/GenBank/DDBJ databases">
        <title>Draft genome sequence of Hydrogenophaga sp. LPB0072.</title>
        <authorList>
            <person name="Shin S.-K."/>
            <person name="Yi H."/>
        </authorList>
    </citation>
    <scope>NUCLEOTIDE SEQUENCE [LARGE SCALE GENOMIC DNA]</scope>
    <source>
        <strain evidence="3 4">LPB0072</strain>
    </source>
</reference>
<organism evidence="2 5">
    <name type="scientific">Hydrogenophaga crassostreae</name>
    <dbReference type="NCBI Taxonomy" id="1763535"/>
    <lineage>
        <taxon>Bacteria</taxon>
        <taxon>Pseudomonadati</taxon>
        <taxon>Pseudomonadota</taxon>
        <taxon>Betaproteobacteria</taxon>
        <taxon>Burkholderiales</taxon>
        <taxon>Comamonadaceae</taxon>
        <taxon>Hydrogenophaga</taxon>
    </lineage>
</organism>
<reference evidence="2 5" key="2">
    <citation type="submission" date="2016-10" db="EMBL/GenBank/DDBJ databases">
        <title>Hydorgenophaga sp. LPB0072 isolated from gastropod.</title>
        <authorList>
            <person name="Kim E."/>
            <person name="Yi H."/>
        </authorList>
    </citation>
    <scope>NUCLEOTIDE SEQUENCE [LARGE SCALE GENOMIC DNA]</scope>
    <source>
        <strain evidence="2 5">LPB0072</strain>
    </source>
</reference>
<evidence type="ECO:0000313" key="5">
    <source>
        <dbReference type="Proteomes" id="UP000185680"/>
    </source>
</evidence>
<sequence length="168" mass="18416">MRRALLASCLLGGALGAACSAPQTDAKTNAAPQPLLPTERRMLDPAGPTLITQWMAPGETLPRVVQAKGYRSGMGLIDGVKLVFHSQHQRWMLMREGVPSELLPASPGERIQLAQPDVDAPVIWQARFRHLEKDWSLAVTQVQVPPPEIPGVSSERVHALNLLLLRER</sequence>
<accession>A0A167IAI6</accession>
<keyword evidence="1" id="KW-0732">Signal</keyword>
<evidence type="ECO:0000313" key="4">
    <source>
        <dbReference type="Proteomes" id="UP000185657"/>
    </source>
</evidence>
<dbReference type="KEGG" id="hyl:LPB072_05420"/>
<dbReference type="STRING" id="1763535.LPB072_05420"/>
<dbReference type="Proteomes" id="UP000185680">
    <property type="component" value="Chromosome"/>
</dbReference>
<name>A0A167IAI6_9BURK</name>
<dbReference type="EMBL" id="LVWD01000008">
    <property type="protein sequence ID" value="OAD42428.1"/>
    <property type="molecule type" value="Genomic_DNA"/>
</dbReference>
<feature type="chain" id="PRO_5044549628" description="DUF3261 domain-containing protein" evidence="1">
    <location>
        <begin position="21"/>
        <end position="168"/>
    </location>
</feature>